<sequence length="76" mass="8653">MNKEKKSSNQNSMTEHYLCLRIQPFAVRRLPVPPYSTFDPGSLLQQRVLSWHSSEAGAAGERSARQSFIAQMCVQR</sequence>
<evidence type="ECO:0000313" key="2">
    <source>
        <dbReference type="Proteomes" id="UP000826195"/>
    </source>
</evidence>
<keyword evidence="2" id="KW-1185">Reference proteome</keyword>
<dbReference type="Proteomes" id="UP000826195">
    <property type="component" value="Unassembled WGS sequence"/>
</dbReference>
<organism evidence="1 2">
    <name type="scientific">Cotesia glomerata</name>
    <name type="common">Lepidopteran parasitic wasp</name>
    <name type="synonym">Apanteles glomeratus</name>
    <dbReference type="NCBI Taxonomy" id="32391"/>
    <lineage>
        <taxon>Eukaryota</taxon>
        <taxon>Metazoa</taxon>
        <taxon>Ecdysozoa</taxon>
        <taxon>Arthropoda</taxon>
        <taxon>Hexapoda</taxon>
        <taxon>Insecta</taxon>
        <taxon>Pterygota</taxon>
        <taxon>Neoptera</taxon>
        <taxon>Endopterygota</taxon>
        <taxon>Hymenoptera</taxon>
        <taxon>Apocrita</taxon>
        <taxon>Ichneumonoidea</taxon>
        <taxon>Braconidae</taxon>
        <taxon>Microgastrinae</taxon>
        <taxon>Cotesia</taxon>
    </lineage>
</organism>
<proteinExistence type="predicted"/>
<evidence type="ECO:0000313" key="1">
    <source>
        <dbReference type="EMBL" id="KAH0568405.1"/>
    </source>
</evidence>
<gene>
    <name evidence="1" type="ORF">KQX54_020741</name>
</gene>
<name>A0AAV7J5W7_COTGL</name>
<dbReference type="AlphaFoldDB" id="A0AAV7J5W7"/>
<dbReference type="EMBL" id="JAHXZJ010000001">
    <property type="protein sequence ID" value="KAH0568405.1"/>
    <property type="molecule type" value="Genomic_DNA"/>
</dbReference>
<protein>
    <submittedName>
        <fullName evidence="1">Uncharacterized protein</fullName>
    </submittedName>
</protein>
<comment type="caution">
    <text evidence="1">The sequence shown here is derived from an EMBL/GenBank/DDBJ whole genome shotgun (WGS) entry which is preliminary data.</text>
</comment>
<reference evidence="1 2" key="1">
    <citation type="journal article" date="2021" name="J. Hered.">
        <title>A chromosome-level genome assembly of the parasitoid wasp, Cotesia glomerata (Hymenoptera: Braconidae).</title>
        <authorList>
            <person name="Pinto B.J."/>
            <person name="Weis J.J."/>
            <person name="Gamble T."/>
            <person name="Ode P.J."/>
            <person name="Paul R."/>
            <person name="Zaspel J.M."/>
        </authorList>
    </citation>
    <scope>NUCLEOTIDE SEQUENCE [LARGE SCALE GENOMIC DNA]</scope>
    <source>
        <strain evidence="1">CgM1</strain>
    </source>
</reference>
<accession>A0AAV7J5W7</accession>